<keyword evidence="1" id="KW-0732">Signal</keyword>
<evidence type="ECO:0000313" key="4">
    <source>
        <dbReference type="Proteomes" id="UP001160519"/>
    </source>
</evidence>
<organism evidence="3 4">
    <name type="scientific">Candidatus Methylobacter titanis</name>
    <dbReference type="NCBI Taxonomy" id="3053457"/>
    <lineage>
        <taxon>Bacteria</taxon>
        <taxon>Pseudomonadati</taxon>
        <taxon>Pseudomonadota</taxon>
        <taxon>Gammaproteobacteria</taxon>
        <taxon>Methylococcales</taxon>
        <taxon>Methylococcaceae</taxon>
        <taxon>Methylobacter</taxon>
    </lineage>
</organism>
<gene>
    <name evidence="3" type="ORF">PSU93_08455</name>
</gene>
<sequence length="171" mass="19224">MNLRILIRLCTLLALTQIPAVFAAEIGSKVPDCELSSINDKQRYTLQQFHGKVVYVDFWASWCPPCAKSFPFMNELHRDLKDSGLQMIAVNLDQAPEDAKTFLAKYPANFTVVADESEQCARDFDVKAMPSAYLVDRNGVIRHIHLGFREGAAEELRLVAGQLLAEKPELK</sequence>
<keyword evidence="4" id="KW-1185">Reference proteome</keyword>
<dbReference type="Gene3D" id="3.40.30.10">
    <property type="entry name" value="Glutaredoxin"/>
    <property type="match status" value="1"/>
</dbReference>
<accession>A0AA43Q3T1</accession>
<dbReference type="PANTHER" id="PTHR42852">
    <property type="entry name" value="THIOL:DISULFIDE INTERCHANGE PROTEIN DSBE"/>
    <property type="match status" value="1"/>
</dbReference>
<protein>
    <submittedName>
        <fullName evidence="3">TlpA disulfide reductase family protein</fullName>
    </submittedName>
</protein>
<feature type="signal peptide" evidence="1">
    <location>
        <begin position="1"/>
        <end position="23"/>
    </location>
</feature>
<feature type="domain" description="Thioredoxin" evidence="2">
    <location>
        <begin position="24"/>
        <end position="165"/>
    </location>
</feature>
<dbReference type="AlphaFoldDB" id="A0AA43Q3T1"/>
<name>A0AA43Q3T1_9GAMM</name>
<dbReference type="Pfam" id="PF08534">
    <property type="entry name" value="Redoxin"/>
    <property type="match status" value="1"/>
</dbReference>
<dbReference type="PANTHER" id="PTHR42852:SF17">
    <property type="entry name" value="THIOREDOXIN-LIKE PROTEIN HI_1115"/>
    <property type="match status" value="1"/>
</dbReference>
<proteinExistence type="predicted"/>
<dbReference type="CDD" id="cd02966">
    <property type="entry name" value="TlpA_like_family"/>
    <property type="match status" value="1"/>
</dbReference>
<dbReference type="InterPro" id="IPR036249">
    <property type="entry name" value="Thioredoxin-like_sf"/>
</dbReference>
<dbReference type="Proteomes" id="UP001160519">
    <property type="component" value="Unassembled WGS sequence"/>
</dbReference>
<feature type="chain" id="PRO_5041389737" evidence="1">
    <location>
        <begin position="24"/>
        <end position="171"/>
    </location>
</feature>
<reference evidence="3" key="1">
    <citation type="submission" date="2023-01" db="EMBL/GenBank/DDBJ databases">
        <title>Biogeochemical cycle of methane in antarctic sediments.</title>
        <authorList>
            <person name="Roldan D.M."/>
            <person name="Menes R.J."/>
        </authorList>
    </citation>
    <scope>NUCLEOTIDE SEQUENCE [LARGE SCALE GENOMIC DNA]</scope>
    <source>
        <strain evidence="3">K-2018 MAG008</strain>
    </source>
</reference>
<dbReference type="InterPro" id="IPR013740">
    <property type="entry name" value="Redoxin"/>
</dbReference>
<dbReference type="GO" id="GO:0016491">
    <property type="term" value="F:oxidoreductase activity"/>
    <property type="evidence" value="ECO:0007669"/>
    <property type="project" value="InterPro"/>
</dbReference>
<dbReference type="InterPro" id="IPR013766">
    <property type="entry name" value="Thioredoxin_domain"/>
</dbReference>
<dbReference type="SUPFAM" id="SSF52833">
    <property type="entry name" value="Thioredoxin-like"/>
    <property type="match status" value="1"/>
</dbReference>
<comment type="caution">
    <text evidence="3">The sequence shown here is derived from an EMBL/GenBank/DDBJ whole genome shotgun (WGS) entry which is preliminary data.</text>
</comment>
<evidence type="ECO:0000259" key="2">
    <source>
        <dbReference type="PROSITE" id="PS51352"/>
    </source>
</evidence>
<evidence type="ECO:0000256" key="1">
    <source>
        <dbReference type="SAM" id="SignalP"/>
    </source>
</evidence>
<dbReference type="InterPro" id="IPR050553">
    <property type="entry name" value="Thioredoxin_ResA/DsbE_sf"/>
</dbReference>
<dbReference type="PROSITE" id="PS51352">
    <property type="entry name" value="THIOREDOXIN_2"/>
    <property type="match status" value="1"/>
</dbReference>
<evidence type="ECO:0000313" key="3">
    <source>
        <dbReference type="EMBL" id="MDI1231164.1"/>
    </source>
</evidence>
<dbReference type="EMBL" id="JAQSDF010000022">
    <property type="protein sequence ID" value="MDI1231164.1"/>
    <property type="molecule type" value="Genomic_DNA"/>
</dbReference>